<protein>
    <recommendedName>
        <fullName evidence="7">Prolyl 4-hydroxylase alpha subunit domain-containing protein</fullName>
    </recommendedName>
</protein>
<evidence type="ECO:0000313" key="8">
    <source>
        <dbReference type="EMBL" id="CAE0402286.1"/>
    </source>
</evidence>
<dbReference type="GO" id="GO:0004656">
    <property type="term" value="F:procollagen-proline 4-dioxygenase activity"/>
    <property type="evidence" value="ECO:0007669"/>
    <property type="project" value="TreeGrafter"/>
</dbReference>
<evidence type="ECO:0000256" key="6">
    <source>
        <dbReference type="SAM" id="SignalP"/>
    </source>
</evidence>
<name>A0A7S3KXA3_9STRA</name>
<keyword evidence="6" id="KW-0732">Signal</keyword>
<dbReference type="GO" id="GO:0031418">
    <property type="term" value="F:L-ascorbic acid binding"/>
    <property type="evidence" value="ECO:0007669"/>
    <property type="project" value="InterPro"/>
</dbReference>
<proteinExistence type="predicted"/>
<evidence type="ECO:0000259" key="7">
    <source>
        <dbReference type="SMART" id="SM00702"/>
    </source>
</evidence>
<dbReference type="PANTHER" id="PTHR10869">
    <property type="entry name" value="PROLYL 4-HYDROXYLASE ALPHA SUBUNIT"/>
    <property type="match status" value="1"/>
</dbReference>
<feature type="domain" description="Prolyl 4-hydroxylase alpha subunit" evidence="7">
    <location>
        <begin position="331"/>
        <end position="534"/>
    </location>
</feature>
<dbReference type="Pfam" id="PF13640">
    <property type="entry name" value="2OG-FeII_Oxy_3"/>
    <property type="match status" value="1"/>
</dbReference>
<evidence type="ECO:0000256" key="4">
    <source>
        <dbReference type="ARBA" id="ARBA00023002"/>
    </source>
</evidence>
<keyword evidence="5" id="KW-0408">Iron</keyword>
<feature type="chain" id="PRO_5030800683" description="Prolyl 4-hydroxylase alpha subunit domain-containing protein" evidence="6">
    <location>
        <begin position="24"/>
        <end position="539"/>
    </location>
</feature>
<keyword evidence="4" id="KW-0560">Oxidoreductase</keyword>
<keyword evidence="2" id="KW-0479">Metal-binding</keyword>
<dbReference type="InterPro" id="IPR006620">
    <property type="entry name" value="Pro_4_hyd_alph"/>
</dbReference>
<dbReference type="GO" id="GO:0005506">
    <property type="term" value="F:iron ion binding"/>
    <property type="evidence" value="ECO:0007669"/>
    <property type="project" value="InterPro"/>
</dbReference>
<dbReference type="PANTHER" id="PTHR10869:SF226">
    <property type="entry name" value="PROLYL 4-HYDROXYLASE ALPHA SUBUNIT DOMAIN-CONTAINING PROTEIN"/>
    <property type="match status" value="1"/>
</dbReference>
<dbReference type="SMART" id="SM00702">
    <property type="entry name" value="P4Hc"/>
    <property type="match status" value="1"/>
</dbReference>
<feature type="signal peptide" evidence="6">
    <location>
        <begin position="1"/>
        <end position="23"/>
    </location>
</feature>
<accession>A0A7S3KXA3</accession>
<organism evidence="8">
    <name type="scientific">Amphora coffeiformis</name>
    <dbReference type="NCBI Taxonomy" id="265554"/>
    <lineage>
        <taxon>Eukaryota</taxon>
        <taxon>Sar</taxon>
        <taxon>Stramenopiles</taxon>
        <taxon>Ochrophyta</taxon>
        <taxon>Bacillariophyta</taxon>
        <taxon>Bacillariophyceae</taxon>
        <taxon>Bacillariophycidae</taxon>
        <taxon>Thalassiophysales</taxon>
        <taxon>Catenulaceae</taxon>
        <taxon>Amphora</taxon>
    </lineage>
</organism>
<sequence>MKFVVVRSAVFILLLSGGAFVHSKSIVEHQVRVLDQDNDNTEHEQQQQQVEAAAWFKNAGTKNQTVTKDSTYSLDNDDEEDPMLAFMPGEFSHFKAYRRADISSFYQEPPGSRIEQTPEFTGQAGKFVNMSPERLELHWDDGKGPPGSFICEARPFASCGTATFPTHVFHFIRPSTQQVVCTFTVKKDTSVYFCDPFRPTDESDDPSAGVYQDAVLDVDEVLDENQRKLYDAAVVNRRFGAVYKNFTGGSEWLANYPSQPPQHYMWRADYFGQEHAVETMETQFTTLPPADKLHQLSIPEMKRTDKAKIALPEYRAEGPWNITLTVVSVAPRILQIDNFLSDVEVDHLLDLAHQAHLDRSSTGNAGGEAHISTVRTSRNTWLRRYSTPILDAIYKRGADVLKIEEDLMRHRLPEERPDFPNRKPISEDLQLVHYDVGQQYTAHHDFGYPDARPNAPSRSINLCMYLNEGMTGGETAFPRWRNAHTTDAVKAVPQKGKAMIFYMKNPDGNLDDLSQHAAMPVVDGEKWFMNLWTWDPVRE</sequence>
<dbReference type="InterPro" id="IPR044862">
    <property type="entry name" value="Pro_4_hyd_alph_FE2OG_OXY"/>
</dbReference>
<evidence type="ECO:0000256" key="5">
    <source>
        <dbReference type="ARBA" id="ARBA00023004"/>
    </source>
</evidence>
<keyword evidence="3" id="KW-0223">Dioxygenase</keyword>
<evidence type="ECO:0000256" key="3">
    <source>
        <dbReference type="ARBA" id="ARBA00022964"/>
    </source>
</evidence>
<dbReference type="GO" id="GO:0005783">
    <property type="term" value="C:endoplasmic reticulum"/>
    <property type="evidence" value="ECO:0007669"/>
    <property type="project" value="TreeGrafter"/>
</dbReference>
<evidence type="ECO:0000256" key="1">
    <source>
        <dbReference type="ARBA" id="ARBA00001961"/>
    </source>
</evidence>
<dbReference type="InterPro" id="IPR045054">
    <property type="entry name" value="P4HA-like"/>
</dbReference>
<gene>
    <name evidence="8" type="ORF">ACOF00016_LOCUS579</name>
</gene>
<reference evidence="8" key="1">
    <citation type="submission" date="2021-01" db="EMBL/GenBank/DDBJ databases">
        <authorList>
            <person name="Corre E."/>
            <person name="Pelletier E."/>
            <person name="Niang G."/>
            <person name="Scheremetjew M."/>
            <person name="Finn R."/>
            <person name="Kale V."/>
            <person name="Holt S."/>
            <person name="Cochrane G."/>
            <person name="Meng A."/>
            <person name="Brown T."/>
            <person name="Cohen L."/>
        </authorList>
    </citation>
    <scope>NUCLEOTIDE SEQUENCE</scope>
    <source>
        <strain evidence="8">CCMP127</strain>
    </source>
</reference>
<dbReference type="AlphaFoldDB" id="A0A7S3KXA3"/>
<comment type="cofactor">
    <cofactor evidence="1">
        <name>L-ascorbate</name>
        <dbReference type="ChEBI" id="CHEBI:38290"/>
    </cofactor>
</comment>
<dbReference type="Gene3D" id="2.60.120.620">
    <property type="entry name" value="q2cbj1_9rhob like domain"/>
    <property type="match status" value="1"/>
</dbReference>
<dbReference type="EMBL" id="HBIM01000666">
    <property type="protein sequence ID" value="CAE0402286.1"/>
    <property type="molecule type" value="Transcribed_RNA"/>
</dbReference>
<evidence type="ECO:0000256" key="2">
    <source>
        <dbReference type="ARBA" id="ARBA00022723"/>
    </source>
</evidence>